<protein>
    <recommendedName>
        <fullName evidence="2">Prolow-density lipoprotein receptor-related protein 1-like beta-propeller domain-containing protein</fullName>
    </recommendedName>
</protein>
<feature type="transmembrane region" description="Helical" evidence="1">
    <location>
        <begin position="6"/>
        <end position="25"/>
    </location>
</feature>
<keyword evidence="4" id="KW-1185">Reference proteome</keyword>
<dbReference type="Proteomes" id="UP000179284">
    <property type="component" value="Chromosome I"/>
</dbReference>
<reference evidence="4" key="1">
    <citation type="submission" date="2016-10" db="EMBL/GenBank/DDBJ databases">
        <title>The complete genome sequence of the rumen bacterium Butyrivibrio hungatei MB2003.</title>
        <authorList>
            <person name="Palevich N."/>
            <person name="Kelly W.J."/>
            <person name="Leahy S.C."/>
            <person name="Altermann E."/>
            <person name="Rakonjac J."/>
            <person name="Attwood G.T."/>
        </authorList>
    </citation>
    <scope>NUCLEOTIDE SEQUENCE [LARGE SCALE GENOMIC DNA]</scope>
    <source>
        <strain evidence="4">MB2003</strain>
    </source>
</reference>
<evidence type="ECO:0000259" key="2">
    <source>
        <dbReference type="Pfam" id="PF16472"/>
    </source>
</evidence>
<dbReference type="OrthoDB" id="1874702at2"/>
<accession>A0A1D9P221</accession>
<keyword evidence="1" id="KW-1133">Transmembrane helix</keyword>
<dbReference type="RefSeq" id="WP_071176332.1">
    <property type="nucleotide sequence ID" value="NZ_CP017831.1"/>
</dbReference>
<feature type="domain" description="Prolow-density lipoprotein receptor-related protein 1-like beta-propeller" evidence="2">
    <location>
        <begin position="38"/>
        <end position="321"/>
    </location>
</feature>
<gene>
    <name evidence="3" type="ORF">bhn_I1625</name>
</gene>
<evidence type="ECO:0000256" key="1">
    <source>
        <dbReference type="SAM" id="Phobius"/>
    </source>
</evidence>
<dbReference type="Pfam" id="PF16472">
    <property type="entry name" value="DUF5050"/>
    <property type="match status" value="1"/>
</dbReference>
<dbReference type="KEGG" id="bhu:bhn_I1625"/>
<dbReference type="EMBL" id="CP017831">
    <property type="protein sequence ID" value="AOZ96658.1"/>
    <property type="molecule type" value="Genomic_DNA"/>
</dbReference>
<organism evidence="3 4">
    <name type="scientific">Butyrivibrio hungatei</name>
    <dbReference type="NCBI Taxonomy" id="185008"/>
    <lineage>
        <taxon>Bacteria</taxon>
        <taxon>Bacillati</taxon>
        <taxon>Bacillota</taxon>
        <taxon>Clostridia</taxon>
        <taxon>Lachnospirales</taxon>
        <taxon>Lachnospiraceae</taxon>
        <taxon>Butyrivibrio</taxon>
    </lineage>
</organism>
<dbReference type="InterPro" id="IPR032485">
    <property type="entry name" value="LRP1-like_beta_prop"/>
</dbReference>
<evidence type="ECO:0000313" key="3">
    <source>
        <dbReference type="EMBL" id="AOZ96658.1"/>
    </source>
</evidence>
<name>A0A1D9P221_9FIRM</name>
<keyword evidence="1" id="KW-0812">Transmembrane</keyword>
<dbReference type="AlphaFoldDB" id="A0A1D9P221"/>
<dbReference type="SUPFAM" id="SSF69304">
    <property type="entry name" value="Tricorn protease N-terminal domain"/>
    <property type="match status" value="1"/>
</dbReference>
<evidence type="ECO:0000313" key="4">
    <source>
        <dbReference type="Proteomes" id="UP000179284"/>
    </source>
</evidence>
<keyword evidence="1" id="KW-0472">Membrane</keyword>
<proteinExistence type="predicted"/>
<dbReference type="SUPFAM" id="SSF63825">
    <property type="entry name" value="YWTD domain"/>
    <property type="match status" value="1"/>
</dbReference>
<sequence>MKKGYIFISFILLILAGAFIAFHIYRNIIPMSPYDTGNSAGNLHNYGLVFEMGDKVYFANPYDSNCLYSMDPDGTHSKRLTNMGVKYISGANGILYFYMDSSNTSGKVTGLGSATNQYGVYRYNTKTGDLKCLAREMCGEVQLCGEYLYYQVKTDGGYLEKIKVNKTDKKVVYDEMASPVCYDNGIIFYSGVTKDHSIHMLYTQNGDYTRDFLTGYYFFPVVKNGYIYFMNGESNYSLWRASLLTGIPELVTSDRIDFYTIDDRYIYYAYSSETNPALKRCNLDGSDPVVLYNGIVNSLNTTSRELYFKVYGNDEMMYHMPLDGSRPAEMFLPQ</sequence>